<dbReference type="EMBL" id="NOIH01000003">
    <property type="protein sequence ID" value="OYD55003.1"/>
    <property type="molecule type" value="Genomic_DNA"/>
</dbReference>
<dbReference type="SMART" id="SM00382">
    <property type="entry name" value="AAA"/>
    <property type="match status" value="1"/>
</dbReference>
<evidence type="ECO:0000256" key="3">
    <source>
        <dbReference type="ARBA" id="ARBA00022741"/>
    </source>
</evidence>
<feature type="domain" description="ABC transporter" evidence="5">
    <location>
        <begin position="22"/>
        <end position="258"/>
    </location>
</feature>
<dbReference type="PANTHER" id="PTHR43023:SF6">
    <property type="entry name" value="INTERMEMBRANE PHOSPHOLIPID TRANSPORT SYSTEM ATP-BINDING PROTEIN MLAF"/>
    <property type="match status" value="1"/>
</dbReference>
<dbReference type="GO" id="GO:0005524">
    <property type="term" value="F:ATP binding"/>
    <property type="evidence" value="ECO:0007669"/>
    <property type="project" value="UniProtKB-KW"/>
</dbReference>
<comment type="caution">
    <text evidence="6">The sequence shown here is derived from an EMBL/GenBank/DDBJ whole genome shotgun (WGS) entry which is preliminary data.</text>
</comment>
<evidence type="ECO:0000256" key="2">
    <source>
        <dbReference type="ARBA" id="ARBA00022475"/>
    </source>
</evidence>
<accession>A0A235F1W5</accession>
<proteinExistence type="predicted"/>
<dbReference type="PROSITE" id="PS00211">
    <property type="entry name" value="ABC_TRANSPORTER_1"/>
    <property type="match status" value="1"/>
</dbReference>
<reference evidence="6 7" key="1">
    <citation type="submission" date="2017-07" db="EMBL/GenBank/DDBJ databases">
        <title>Thauera sp. KNDSS-Mac4 genome sequence and assembly.</title>
        <authorList>
            <person name="Mayilraj S."/>
        </authorList>
    </citation>
    <scope>NUCLEOTIDE SEQUENCE [LARGE SCALE GENOMIC DNA]</scope>
    <source>
        <strain evidence="6 7">KNDSS-Mac4</strain>
    </source>
</reference>
<dbReference type="PANTHER" id="PTHR43023">
    <property type="entry name" value="PROTEIN TRIGALACTOSYLDIACYLGLYCEROL 3, CHLOROPLASTIC"/>
    <property type="match status" value="1"/>
</dbReference>
<dbReference type="GO" id="GO:0016887">
    <property type="term" value="F:ATP hydrolysis activity"/>
    <property type="evidence" value="ECO:0007669"/>
    <property type="project" value="InterPro"/>
</dbReference>
<keyword evidence="3" id="KW-0547">Nucleotide-binding</keyword>
<evidence type="ECO:0000256" key="4">
    <source>
        <dbReference type="ARBA" id="ARBA00022840"/>
    </source>
</evidence>
<dbReference type="InterPro" id="IPR027417">
    <property type="entry name" value="P-loop_NTPase"/>
</dbReference>
<name>A0A235F1W5_9RHOO</name>
<dbReference type="SUPFAM" id="SSF52540">
    <property type="entry name" value="P-loop containing nucleoside triphosphate hydrolases"/>
    <property type="match status" value="1"/>
</dbReference>
<dbReference type="InterPro" id="IPR003593">
    <property type="entry name" value="AAA+_ATPase"/>
</dbReference>
<dbReference type="InterPro" id="IPR003439">
    <property type="entry name" value="ABC_transporter-like_ATP-bd"/>
</dbReference>
<dbReference type="Pfam" id="PF00005">
    <property type="entry name" value="ABC_tran"/>
    <property type="match status" value="1"/>
</dbReference>
<keyword evidence="2" id="KW-0472">Membrane</keyword>
<dbReference type="InterPro" id="IPR017871">
    <property type="entry name" value="ABC_transporter-like_CS"/>
</dbReference>
<dbReference type="AlphaFoldDB" id="A0A235F1W5"/>
<gene>
    <name evidence="6" type="ORF">CGK74_01985</name>
</gene>
<keyword evidence="1" id="KW-0813">Transport</keyword>
<dbReference type="Gene3D" id="3.40.50.300">
    <property type="entry name" value="P-loop containing nucleotide triphosphate hydrolases"/>
    <property type="match status" value="1"/>
</dbReference>
<dbReference type="Proteomes" id="UP000215181">
    <property type="component" value="Unassembled WGS sequence"/>
</dbReference>
<sequence length="283" mass="30446">MRGSIPDAEPLVIPAERGAPLVSLRDVRFAYGERSVLRGIDLRVHRGQVVAIMGGSGCGKTTLLRLIGGQLKASSGVVEVDGRDVGKMGRSDLYAMRRRMGMLFQFGALFTDISVFDNVAFPLREHTDLPPSMISDLVLMKLQAVGLRGAASLRPGELSGGMARRVALARAVALDPMLILYDEPFAGLDPISLGIIGQLIRRLNDALGASSVMVTHDVHESLEIVDYIYFVSDGRIVAQGTPDEIRASTDPFVHQFVNAEADGPVPFHYPAAPIDSLLQGGRS</sequence>
<evidence type="ECO:0000313" key="6">
    <source>
        <dbReference type="EMBL" id="OYD55003.1"/>
    </source>
</evidence>
<protein>
    <submittedName>
        <fullName evidence="6">ABC transporter ATP-binding protein</fullName>
    </submittedName>
</protein>
<evidence type="ECO:0000256" key="1">
    <source>
        <dbReference type="ARBA" id="ARBA00022448"/>
    </source>
</evidence>
<dbReference type="CDD" id="cd03261">
    <property type="entry name" value="ABC_Org_Solvent_Resistant"/>
    <property type="match status" value="1"/>
</dbReference>
<keyword evidence="7" id="KW-1185">Reference proteome</keyword>
<evidence type="ECO:0000313" key="7">
    <source>
        <dbReference type="Proteomes" id="UP000215181"/>
    </source>
</evidence>
<dbReference type="PROSITE" id="PS50893">
    <property type="entry name" value="ABC_TRANSPORTER_2"/>
    <property type="match status" value="1"/>
</dbReference>
<keyword evidence="4 6" id="KW-0067">ATP-binding</keyword>
<dbReference type="OrthoDB" id="9802264at2"/>
<evidence type="ECO:0000259" key="5">
    <source>
        <dbReference type="PROSITE" id="PS50893"/>
    </source>
</evidence>
<organism evidence="6 7">
    <name type="scientific">Thauera propionica</name>
    <dbReference type="NCBI Taxonomy" id="2019431"/>
    <lineage>
        <taxon>Bacteria</taxon>
        <taxon>Pseudomonadati</taxon>
        <taxon>Pseudomonadota</taxon>
        <taxon>Betaproteobacteria</taxon>
        <taxon>Rhodocyclales</taxon>
        <taxon>Zoogloeaceae</taxon>
        <taxon>Thauera</taxon>
    </lineage>
</organism>
<keyword evidence="2" id="KW-1003">Cell membrane</keyword>